<organism evidence="1">
    <name type="scientific">termite gut metagenome</name>
    <dbReference type="NCBI Taxonomy" id="433724"/>
    <lineage>
        <taxon>unclassified sequences</taxon>
        <taxon>metagenomes</taxon>
        <taxon>organismal metagenomes</taxon>
    </lineage>
</organism>
<dbReference type="SUPFAM" id="SSF55874">
    <property type="entry name" value="ATPase domain of HSP90 chaperone/DNA topoisomerase II/histidine kinase"/>
    <property type="match status" value="1"/>
</dbReference>
<evidence type="ECO:0008006" key="2">
    <source>
        <dbReference type="Google" id="ProtNLM"/>
    </source>
</evidence>
<dbReference type="EMBL" id="SNRY01003376">
    <property type="protein sequence ID" value="KAA6321209.1"/>
    <property type="molecule type" value="Genomic_DNA"/>
</dbReference>
<dbReference type="InterPro" id="IPR036890">
    <property type="entry name" value="HATPase_C_sf"/>
</dbReference>
<comment type="caution">
    <text evidence="1">The sequence shown here is derived from an EMBL/GenBank/DDBJ whole genome shotgun (WGS) entry which is preliminary data.</text>
</comment>
<name>A0A5J4QIR4_9ZZZZ</name>
<protein>
    <recommendedName>
        <fullName evidence="2">Histidine kinase</fullName>
    </recommendedName>
</protein>
<sequence>MIKSANAGLNLSVVIHEIEKQVAALIGHAQRGEKERVFDISRNLEKIVRGYSAMIRKSAVKETILSSIVEMALENYEFRFSDHTISIFDNWKECNLKAFLAEAESISVLTNLLDNSVYWLSYARKEKRKISVYITDQIFGFNSIIVSDGPGFNIPPDVAVQPFVTGKPHNIGMGLGLHIANERMRAMKGQLLFLDKNEIEFPRIIRENQIDSAIIALCFPKEK</sequence>
<evidence type="ECO:0000313" key="1">
    <source>
        <dbReference type="EMBL" id="KAA6321209.1"/>
    </source>
</evidence>
<proteinExistence type="predicted"/>
<dbReference type="Gene3D" id="3.30.565.10">
    <property type="entry name" value="Histidine kinase-like ATPase, C-terminal domain"/>
    <property type="match status" value="1"/>
</dbReference>
<reference evidence="1" key="1">
    <citation type="submission" date="2019-03" db="EMBL/GenBank/DDBJ databases">
        <title>Single cell metagenomics reveals metabolic interactions within the superorganism composed of flagellate Streblomastix strix and complex community of Bacteroidetes bacteria on its surface.</title>
        <authorList>
            <person name="Treitli S.C."/>
            <person name="Kolisko M."/>
            <person name="Husnik F."/>
            <person name="Keeling P."/>
            <person name="Hampl V."/>
        </authorList>
    </citation>
    <scope>NUCLEOTIDE SEQUENCE</scope>
    <source>
        <strain evidence="1">STM</strain>
    </source>
</reference>
<gene>
    <name evidence="1" type="ORF">EZS27_029115</name>
</gene>
<accession>A0A5J4QIR4</accession>
<dbReference type="AlphaFoldDB" id="A0A5J4QIR4"/>